<evidence type="ECO:0000313" key="2">
    <source>
        <dbReference type="EMBL" id="OGC49586.1"/>
    </source>
</evidence>
<proteinExistence type="predicted"/>
<dbReference type="EMBL" id="MEVF01000019">
    <property type="protein sequence ID" value="OGC49586.1"/>
    <property type="molecule type" value="Genomic_DNA"/>
</dbReference>
<accession>A0A1F4UXF1</accession>
<feature type="chain" id="PRO_5009514911" description="CHRD domain-containing protein" evidence="1">
    <location>
        <begin position="30"/>
        <end position="181"/>
    </location>
</feature>
<organism evidence="2 3">
    <name type="scientific">candidate division WWE3 bacterium RIFCSPLOWO2_01_FULL_37_15</name>
    <dbReference type="NCBI Taxonomy" id="1802622"/>
    <lineage>
        <taxon>Bacteria</taxon>
        <taxon>Katanobacteria</taxon>
    </lineage>
</organism>
<dbReference type="Proteomes" id="UP000177458">
    <property type="component" value="Unassembled WGS sequence"/>
</dbReference>
<gene>
    <name evidence="2" type="ORF">A3A69_01725</name>
</gene>
<sequence>MNFMTNRNTKTALGVVALLLAVVVPTAHAAPGAQRFEVYDNTQDGLQVGIDPDTGNVVVNANPGGSDRLIVEVHAQKVAPNCTLSVQLVRDSAASNGGLDASGHTGSIQTLGTLTTNGVGNGNAHFDVVVGDGTPDTAVYGHVDLEDLGGSCTEKDGSSVANNEYGAASDPSLVTPLTWLE</sequence>
<evidence type="ECO:0000256" key="1">
    <source>
        <dbReference type="SAM" id="SignalP"/>
    </source>
</evidence>
<name>A0A1F4UXF1_UNCKA</name>
<keyword evidence="1" id="KW-0732">Signal</keyword>
<reference evidence="2 3" key="1">
    <citation type="journal article" date="2016" name="Nat. Commun.">
        <title>Thousands of microbial genomes shed light on interconnected biogeochemical processes in an aquifer system.</title>
        <authorList>
            <person name="Anantharaman K."/>
            <person name="Brown C.T."/>
            <person name="Hug L.A."/>
            <person name="Sharon I."/>
            <person name="Castelle C.J."/>
            <person name="Probst A.J."/>
            <person name="Thomas B.C."/>
            <person name="Singh A."/>
            <person name="Wilkins M.J."/>
            <person name="Karaoz U."/>
            <person name="Brodie E.L."/>
            <person name="Williams K.H."/>
            <person name="Hubbard S.S."/>
            <person name="Banfield J.F."/>
        </authorList>
    </citation>
    <scope>NUCLEOTIDE SEQUENCE [LARGE SCALE GENOMIC DNA]</scope>
</reference>
<evidence type="ECO:0008006" key="4">
    <source>
        <dbReference type="Google" id="ProtNLM"/>
    </source>
</evidence>
<dbReference type="AlphaFoldDB" id="A0A1F4UXF1"/>
<protein>
    <recommendedName>
        <fullName evidence="4">CHRD domain-containing protein</fullName>
    </recommendedName>
</protein>
<comment type="caution">
    <text evidence="2">The sequence shown here is derived from an EMBL/GenBank/DDBJ whole genome shotgun (WGS) entry which is preliminary data.</text>
</comment>
<evidence type="ECO:0000313" key="3">
    <source>
        <dbReference type="Proteomes" id="UP000177458"/>
    </source>
</evidence>
<feature type="signal peptide" evidence="1">
    <location>
        <begin position="1"/>
        <end position="29"/>
    </location>
</feature>